<gene>
    <name evidence="12" type="ORF">L596_023302</name>
</gene>
<dbReference type="SMART" id="SM00744">
    <property type="entry name" value="RINGv"/>
    <property type="match status" value="1"/>
</dbReference>
<organism evidence="12 13">
    <name type="scientific">Steinernema carpocapsae</name>
    <name type="common">Entomopathogenic nematode</name>
    <dbReference type="NCBI Taxonomy" id="34508"/>
    <lineage>
        <taxon>Eukaryota</taxon>
        <taxon>Metazoa</taxon>
        <taxon>Ecdysozoa</taxon>
        <taxon>Nematoda</taxon>
        <taxon>Chromadorea</taxon>
        <taxon>Rhabditida</taxon>
        <taxon>Tylenchina</taxon>
        <taxon>Panagrolaimomorpha</taxon>
        <taxon>Strongyloidoidea</taxon>
        <taxon>Steinernematidae</taxon>
        <taxon>Steinernema</taxon>
    </lineage>
</organism>
<dbReference type="PROSITE" id="PS51292">
    <property type="entry name" value="ZF_RING_CH"/>
    <property type="match status" value="1"/>
</dbReference>
<dbReference type="EMBL" id="AZBU02000008">
    <property type="protein sequence ID" value="TKR67099.1"/>
    <property type="molecule type" value="Genomic_DNA"/>
</dbReference>
<dbReference type="AlphaFoldDB" id="A0A4U5MD86"/>
<dbReference type="Pfam" id="PF12906">
    <property type="entry name" value="RINGv"/>
    <property type="match status" value="1"/>
</dbReference>
<feature type="compositionally biased region" description="Basic and acidic residues" evidence="10">
    <location>
        <begin position="11"/>
        <end position="39"/>
    </location>
</feature>
<dbReference type="PANTHER" id="PTHR46065:SF3">
    <property type="entry name" value="FI20425P1"/>
    <property type="match status" value="1"/>
</dbReference>
<comment type="caution">
    <text evidence="12">The sequence shown here is derived from an EMBL/GenBank/DDBJ whole genome shotgun (WGS) entry which is preliminary data.</text>
</comment>
<dbReference type="SUPFAM" id="SSF57850">
    <property type="entry name" value="RING/U-box"/>
    <property type="match status" value="1"/>
</dbReference>
<dbReference type="CDD" id="cd16495">
    <property type="entry name" value="RING_CH-C4HC3_MARCH"/>
    <property type="match status" value="1"/>
</dbReference>
<dbReference type="GO" id="GO:0016740">
    <property type="term" value="F:transferase activity"/>
    <property type="evidence" value="ECO:0007669"/>
    <property type="project" value="UniProtKB-KW"/>
</dbReference>
<evidence type="ECO:0000256" key="2">
    <source>
        <dbReference type="ARBA" id="ARBA00022679"/>
    </source>
</evidence>
<sequence>MRFKRSTALARRCDRSPRRPLGREETRTREDDAAARESCAESEEMSIVDQVKECRICYSDEESSRLFSPCRCTGTSRYVHDDCLTHWLIVGPESSMIAALPANTHTRKRGDFGIPGTGLGRDSA</sequence>
<evidence type="ECO:0000259" key="11">
    <source>
        <dbReference type="PROSITE" id="PS51292"/>
    </source>
</evidence>
<name>A0A4U5MD86_STECR</name>
<dbReference type="STRING" id="34508.A0A4U5MD86"/>
<dbReference type="InterPro" id="IPR011016">
    <property type="entry name" value="Znf_RING-CH"/>
</dbReference>
<dbReference type="Proteomes" id="UP000298663">
    <property type="component" value="Unassembled WGS sequence"/>
</dbReference>
<dbReference type="OrthoDB" id="264354at2759"/>
<evidence type="ECO:0000256" key="8">
    <source>
        <dbReference type="ARBA" id="ARBA00022989"/>
    </source>
</evidence>
<evidence type="ECO:0000256" key="10">
    <source>
        <dbReference type="SAM" id="MobiDB-lite"/>
    </source>
</evidence>
<evidence type="ECO:0000313" key="12">
    <source>
        <dbReference type="EMBL" id="TKR67099.1"/>
    </source>
</evidence>
<evidence type="ECO:0000256" key="1">
    <source>
        <dbReference type="ARBA" id="ARBA00004141"/>
    </source>
</evidence>
<feature type="domain" description="RING-CH-type" evidence="11">
    <location>
        <begin position="46"/>
        <end position="108"/>
    </location>
</feature>
<dbReference type="GO" id="GO:0008270">
    <property type="term" value="F:zinc ion binding"/>
    <property type="evidence" value="ECO:0007669"/>
    <property type="project" value="UniProtKB-KW"/>
</dbReference>
<comment type="subcellular location">
    <subcellularLocation>
        <location evidence="1">Membrane</location>
        <topology evidence="1">Multi-pass membrane protein</topology>
    </subcellularLocation>
</comment>
<reference evidence="12 13" key="2">
    <citation type="journal article" date="2019" name="G3 (Bethesda)">
        <title>Hybrid Assembly of the Genome of the Entomopathogenic Nematode Steinernema carpocapsae Identifies the X-Chromosome.</title>
        <authorList>
            <person name="Serra L."/>
            <person name="Macchietto M."/>
            <person name="Macias-Munoz A."/>
            <person name="McGill C.J."/>
            <person name="Rodriguez I.M."/>
            <person name="Rodriguez B."/>
            <person name="Murad R."/>
            <person name="Mortazavi A."/>
        </authorList>
    </citation>
    <scope>NUCLEOTIDE SEQUENCE [LARGE SCALE GENOMIC DNA]</scope>
    <source>
        <strain evidence="12 13">ALL</strain>
    </source>
</reference>
<evidence type="ECO:0000256" key="7">
    <source>
        <dbReference type="ARBA" id="ARBA00022833"/>
    </source>
</evidence>
<feature type="region of interest" description="Disordered" evidence="10">
    <location>
        <begin position="1"/>
        <end position="42"/>
    </location>
</feature>
<evidence type="ECO:0000313" key="13">
    <source>
        <dbReference type="Proteomes" id="UP000298663"/>
    </source>
</evidence>
<dbReference type="Gene3D" id="3.30.40.10">
    <property type="entry name" value="Zinc/RING finger domain, C3HC4 (zinc finger)"/>
    <property type="match status" value="1"/>
</dbReference>
<keyword evidence="6" id="KW-0833">Ubl conjugation pathway</keyword>
<evidence type="ECO:0000256" key="9">
    <source>
        <dbReference type="ARBA" id="ARBA00023136"/>
    </source>
</evidence>
<keyword evidence="13" id="KW-1185">Reference proteome</keyword>
<dbReference type="GO" id="GO:0016020">
    <property type="term" value="C:membrane"/>
    <property type="evidence" value="ECO:0007669"/>
    <property type="project" value="UniProtKB-SubCell"/>
</dbReference>
<keyword evidence="9" id="KW-0472">Membrane</keyword>
<proteinExistence type="predicted"/>
<reference evidence="12 13" key="1">
    <citation type="journal article" date="2015" name="Genome Biol.">
        <title>Comparative genomics of Steinernema reveals deeply conserved gene regulatory networks.</title>
        <authorList>
            <person name="Dillman A.R."/>
            <person name="Macchietto M."/>
            <person name="Porter C.F."/>
            <person name="Rogers A."/>
            <person name="Williams B."/>
            <person name="Antoshechkin I."/>
            <person name="Lee M.M."/>
            <person name="Goodwin Z."/>
            <person name="Lu X."/>
            <person name="Lewis E.E."/>
            <person name="Goodrich-Blair H."/>
            <person name="Stock S.P."/>
            <person name="Adams B.J."/>
            <person name="Sternberg P.W."/>
            <person name="Mortazavi A."/>
        </authorList>
    </citation>
    <scope>NUCLEOTIDE SEQUENCE [LARGE SCALE GENOMIC DNA]</scope>
    <source>
        <strain evidence="12 13">ALL</strain>
    </source>
</reference>
<evidence type="ECO:0000256" key="3">
    <source>
        <dbReference type="ARBA" id="ARBA00022692"/>
    </source>
</evidence>
<protein>
    <recommendedName>
        <fullName evidence="11">RING-CH-type domain-containing protein</fullName>
    </recommendedName>
</protein>
<accession>A0A4U5MD86</accession>
<keyword evidence="8" id="KW-1133">Transmembrane helix</keyword>
<dbReference type="InterPro" id="IPR013083">
    <property type="entry name" value="Znf_RING/FYVE/PHD"/>
</dbReference>
<dbReference type="PANTHER" id="PTHR46065">
    <property type="entry name" value="E3 UBIQUITIN-PROTEIN LIGASE MARCH 2/3 FAMILY MEMBER"/>
    <property type="match status" value="1"/>
</dbReference>
<evidence type="ECO:0000256" key="5">
    <source>
        <dbReference type="ARBA" id="ARBA00022771"/>
    </source>
</evidence>
<evidence type="ECO:0000256" key="4">
    <source>
        <dbReference type="ARBA" id="ARBA00022723"/>
    </source>
</evidence>
<keyword evidence="3" id="KW-0812">Transmembrane</keyword>
<keyword evidence="2" id="KW-0808">Transferase</keyword>
<evidence type="ECO:0000256" key="6">
    <source>
        <dbReference type="ARBA" id="ARBA00022786"/>
    </source>
</evidence>
<keyword evidence="7" id="KW-0862">Zinc</keyword>
<keyword evidence="4" id="KW-0479">Metal-binding</keyword>
<keyword evidence="5" id="KW-0863">Zinc-finger</keyword>